<gene>
    <name evidence="12" type="ORF">BCR43DRAFT_448835</name>
</gene>
<dbReference type="InterPro" id="IPR050335">
    <property type="entry name" value="ERT1_acuK_gluconeogen_tf"/>
</dbReference>
<keyword evidence="9" id="KW-0539">Nucleus</keyword>
<keyword evidence="6" id="KW-0805">Transcription regulation</keyword>
<evidence type="ECO:0000256" key="6">
    <source>
        <dbReference type="ARBA" id="ARBA00023015"/>
    </source>
</evidence>
<comment type="subcellular location">
    <subcellularLocation>
        <location evidence="1">Nucleus</location>
    </subcellularLocation>
</comment>
<dbReference type="OMA" id="EDLIYME"/>
<evidence type="ECO:0000259" key="11">
    <source>
        <dbReference type="PROSITE" id="PS50048"/>
    </source>
</evidence>
<dbReference type="InterPro" id="IPR036864">
    <property type="entry name" value="Zn2-C6_fun-type_DNA-bd_sf"/>
</dbReference>
<feature type="region of interest" description="Disordered" evidence="10">
    <location>
        <begin position="65"/>
        <end position="107"/>
    </location>
</feature>
<dbReference type="PROSITE" id="PS50048">
    <property type="entry name" value="ZN2_CY6_FUNGAL_2"/>
    <property type="match status" value="1"/>
</dbReference>
<evidence type="ECO:0000256" key="5">
    <source>
        <dbReference type="ARBA" id="ARBA00022833"/>
    </source>
</evidence>
<feature type="compositionally biased region" description="Pro residues" evidence="10">
    <location>
        <begin position="78"/>
        <end position="97"/>
    </location>
</feature>
<accession>A0A1X2HRI0</accession>
<feature type="domain" description="Zn(2)-C6 fungal-type" evidence="11">
    <location>
        <begin position="21"/>
        <end position="52"/>
    </location>
</feature>
<keyword evidence="4" id="KW-0479">Metal-binding</keyword>
<organism evidence="12 13">
    <name type="scientific">Syncephalastrum racemosum</name>
    <name type="common">Filamentous fungus</name>
    <dbReference type="NCBI Taxonomy" id="13706"/>
    <lineage>
        <taxon>Eukaryota</taxon>
        <taxon>Fungi</taxon>
        <taxon>Fungi incertae sedis</taxon>
        <taxon>Mucoromycota</taxon>
        <taxon>Mucoromycotina</taxon>
        <taxon>Mucoromycetes</taxon>
        <taxon>Mucorales</taxon>
        <taxon>Syncephalastraceae</taxon>
        <taxon>Syncephalastrum</taxon>
    </lineage>
</organism>
<comment type="similarity">
    <text evidence="2">Belongs to the ERT1/acuK family.</text>
</comment>
<dbReference type="PANTHER" id="PTHR47659">
    <property type="entry name" value="ZN(II)2CYS6 TRANSCRIPTION FACTOR (EUROFUNG)-RELATED"/>
    <property type="match status" value="1"/>
</dbReference>
<dbReference type="Pfam" id="PF24990">
    <property type="entry name" value="PAS_13"/>
    <property type="match status" value="2"/>
</dbReference>
<feature type="region of interest" description="Disordered" evidence="10">
    <location>
        <begin position="167"/>
        <end position="203"/>
    </location>
</feature>
<keyword evidence="5" id="KW-0862">Zinc</keyword>
<evidence type="ECO:0000256" key="3">
    <source>
        <dbReference type="ARBA" id="ARBA00022432"/>
    </source>
</evidence>
<evidence type="ECO:0000256" key="9">
    <source>
        <dbReference type="ARBA" id="ARBA00023242"/>
    </source>
</evidence>
<dbReference type="InParanoid" id="A0A1X2HRI0"/>
<proteinExistence type="inferred from homology"/>
<dbReference type="GO" id="GO:0005634">
    <property type="term" value="C:nucleus"/>
    <property type="evidence" value="ECO:0007669"/>
    <property type="project" value="UniProtKB-SubCell"/>
</dbReference>
<keyword evidence="8" id="KW-0804">Transcription</keyword>
<dbReference type="SUPFAM" id="SSF57701">
    <property type="entry name" value="Zn2/Cys6 DNA-binding domain"/>
    <property type="match status" value="1"/>
</dbReference>
<name>A0A1X2HRI0_SYNRA</name>
<dbReference type="GO" id="GO:0006094">
    <property type="term" value="P:gluconeogenesis"/>
    <property type="evidence" value="ECO:0007669"/>
    <property type="project" value="UniProtKB-KW"/>
</dbReference>
<evidence type="ECO:0000256" key="4">
    <source>
        <dbReference type="ARBA" id="ARBA00022723"/>
    </source>
</evidence>
<feature type="region of interest" description="Disordered" evidence="10">
    <location>
        <begin position="1"/>
        <end position="20"/>
    </location>
</feature>
<keyword evidence="7" id="KW-0238">DNA-binding</keyword>
<feature type="compositionally biased region" description="Low complexity" evidence="10">
    <location>
        <begin position="217"/>
        <end position="229"/>
    </location>
</feature>
<evidence type="ECO:0000256" key="2">
    <source>
        <dbReference type="ARBA" id="ARBA00010855"/>
    </source>
</evidence>
<dbReference type="GO" id="GO:0000981">
    <property type="term" value="F:DNA-binding transcription factor activity, RNA polymerase II-specific"/>
    <property type="evidence" value="ECO:0007669"/>
    <property type="project" value="InterPro"/>
</dbReference>
<comment type="caution">
    <text evidence="12">The sequence shown here is derived from an EMBL/GenBank/DDBJ whole genome shotgun (WGS) entry which is preliminary data.</text>
</comment>
<dbReference type="Proteomes" id="UP000242180">
    <property type="component" value="Unassembled WGS sequence"/>
</dbReference>
<dbReference type="SMART" id="SM00066">
    <property type="entry name" value="GAL4"/>
    <property type="match status" value="1"/>
</dbReference>
<feature type="compositionally biased region" description="Low complexity" evidence="10">
    <location>
        <begin position="68"/>
        <end position="77"/>
    </location>
</feature>
<feature type="compositionally biased region" description="Polar residues" evidence="10">
    <location>
        <begin position="190"/>
        <end position="200"/>
    </location>
</feature>
<dbReference type="InterPro" id="IPR056751">
    <property type="entry name" value="PAS_13"/>
</dbReference>
<dbReference type="AlphaFoldDB" id="A0A1X2HRI0"/>
<dbReference type="InterPro" id="IPR001138">
    <property type="entry name" value="Zn2Cys6_DnaBD"/>
</dbReference>
<dbReference type="OrthoDB" id="2538135at2759"/>
<evidence type="ECO:0000256" key="1">
    <source>
        <dbReference type="ARBA" id="ARBA00004123"/>
    </source>
</evidence>
<dbReference type="CDD" id="cd00067">
    <property type="entry name" value="GAL4"/>
    <property type="match status" value="1"/>
</dbReference>
<dbReference type="PANTHER" id="PTHR47659:SF1">
    <property type="entry name" value="TRANSCRIPTION ACTIVATOR OF GLUCONEOGENESIS ERT1"/>
    <property type="match status" value="1"/>
</dbReference>
<feature type="compositionally biased region" description="Low complexity" evidence="10">
    <location>
        <begin position="168"/>
        <end position="179"/>
    </location>
</feature>
<dbReference type="GO" id="GO:0000977">
    <property type="term" value="F:RNA polymerase II transcription regulatory region sequence-specific DNA binding"/>
    <property type="evidence" value="ECO:0007669"/>
    <property type="project" value="TreeGrafter"/>
</dbReference>
<dbReference type="Gene3D" id="4.10.240.10">
    <property type="entry name" value="Zn(2)-C6 fungal-type DNA-binding domain"/>
    <property type="match status" value="1"/>
</dbReference>
<protein>
    <recommendedName>
        <fullName evidence="11">Zn(2)-C6 fungal-type domain-containing protein</fullName>
    </recommendedName>
</protein>
<dbReference type="STRING" id="13706.A0A1X2HRI0"/>
<reference evidence="12 13" key="1">
    <citation type="submission" date="2016-07" db="EMBL/GenBank/DDBJ databases">
        <title>Pervasive Adenine N6-methylation of Active Genes in Fungi.</title>
        <authorList>
            <consortium name="DOE Joint Genome Institute"/>
            <person name="Mondo S.J."/>
            <person name="Dannebaum R.O."/>
            <person name="Kuo R.C."/>
            <person name="Labutti K."/>
            <person name="Haridas S."/>
            <person name="Kuo A."/>
            <person name="Salamov A."/>
            <person name="Ahrendt S.R."/>
            <person name="Lipzen A."/>
            <person name="Sullivan W."/>
            <person name="Andreopoulos W.B."/>
            <person name="Clum A."/>
            <person name="Lindquist E."/>
            <person name="Daum C."/>
            <person name="Ramamoorthy G.K."/>
            <person name="Gryganskyi A."/>
            <person name="Culley D."/>
            <person name="Magnuson J.K."/>
            <person name="James T.Y."/>
            <person name="O'Malley M.A."/>
            <person name="Stajich J.E."/>
            <person name="Spatafora J.W."/>
            <person name="Visel A."/>
            <person name="Grigoriev I.V."/>
        </authorList>
    </citation>
    <scope>NUCLEOTIDE SEQUENCE [LARGE SCALE GENOMIC DNA]</scope>
    <source>
        <strain evidence="12 13">NRRL 2496</strain>
    </source>
</reference>
<evidence type="ECO:0000256" key="10">
    <source>
        <dbReference type="SAM" id="MobiDB-lite"/>
    </source>
</evidence>
<dbReference type="GO" id="GO:0009267">
    <property type="term" value="P:cellular response to starvation"/>
    <property type="evidence" value="ECO:0007669"/>
    <property type="project" value="TreeGrafter"/>
</dbReference>
<keyword evidence="13" id="KW-1185">Reference proteome</keyword>
<evidence type="ECO:0000313" key="12">
    <source>
        <dbReference type="EMBL" id="ORZ02141.1"/>
    </source>
</evidence>
<evidence type="ECO:0000256" key="7">
    <source>
        <dbReference type="ARBA" id="ARBA00023125"/>
    </source>
</evidence>
<feature type="region of interest" description="Disordered" evidence="10">
    <location>
        <begin position="215"/>
        <end position="249"/>
    </location>
</feature>
<evidence type="ECO:0000256" key="8">
    <source>
        <dbReference type="ARBA" id="ARBA00023163"/>
    </source>
</evidence>
<dbReference type="GO" id="GO:0008270">
    <property type="term" value="F:zinc ion binding"/>
    <property type="evidence" value="ECO:0007669"/>
    <property type="project" value="InterPro"/>
</dbReference>
<evidence type="ECO:0000313" key="13">
    <source>
        <dbReference type="Proteomes" id="UP000242180"/>
    </source>
</evidence>
<sequence>MSTTNADDFSAKPRRKKATRACSHCQKAHLTCDDSRPCQRCIKRGLENTCTDGTRKRAKYLQDDDFEQQQARQQQQQQPPPPAPAPQQHPQVLPPQQPAAVLSPVTTGPSLASFQPADFSAFNDQQLMNVGSNYGFGSESANLEYGVLSNMLQLNGFLEHNPHVSFLQQSQPQQQQQQPHRAPTHASPFGSATGNSSNGLFSPMEENVSSMVMHGISSPSAASPSAASPGSQVGEPFYQQPQTTPVEQPLVKTTAKFINKRRKGFGNTPQETYTSIKQPFNYAEGYHYLFQHLRQRMSREDLMRITRALALFRPSFISAMIHLTEEDLIYMEKCVQRTLLEYEKLISFSGTPTAVWRRTGEIVVVGKEFSLLTQWSKEVLLGKKTFIYELMDNGSAVEYWEKYSEHAFSDTESSVYISVILMSPTYRPVPCSFCFTIKRDIFDLPSVVVGNFLPILSGSNF</sequence>
<keyword evidence="3" id="KW-0312">Gluconeogenesis</keyword>
<dbReference type="EMBL" id="MCGN01000001">
    <property type="protein sequence ID" value="ORZ02141.1"/>
    <property type="molecule type" value="Genomic_DNA"/>
</dbReference>
<dbReference type="Pfam" id="PF00172">
    <property type="entry name" value="Zn_clus"/>
    <property type="match status" value="1"/>
</dbReference>